<sequence>MSTRSAGTSPNARRRISEDDLRWADVLMVMEHKHRDRIVAAFPDLAELLLIHVLDIPDEYREMDPELVELLTLVVPTLLHQE</sequence>
<accession>A0ABW2Y854</accession>
<organism evidence="1 2">
    <name type="scientific">Lysobacter brunescens</name>
    <dbReference type="NCBI Taxonomy" id="262323"/>
    <lineage>
        <taxon>Bacteria</taxon>
        <taxon>Pseudomonadati</taxon>
        <taxon>Pseudomonadota</taxon>
        <taxon>Gammaproteobacteria</taxon>
        <taxon>Lysobacterales</taxon>
        <taxon>Lysobacteraceae</taxon>
        <taxon>Lysobacter</taxon>
    </lineage>
</organism>
<name>A0ABW2Y854_9GAMM</name>
<dbReference type="InterPro" id="IPR016919">
    <property type="entry name" value="UCP029416_PTP"/>
</dbReference>
<dbReference type="InterPro" id="IPR036196">
    <property type="entry name" value="Ptyr_pPase_sf"/>
</dbReference>
<dbReference type="Proteomes" id="UP001597110">
    <property type="component" value="Unassembled WGS sequence"/>
</dbReference>
<evidence type="ECO:0000313" key="1">
    <source>
        <dbReference type="EMBL" id="MFD0724739.1"/>
    </source>
</evidence>
<dbReference type="Gene3D" id="3.40.50.2300">
    <property type="match status" value="1"/>
</dbReference>
<proteinExistence type="predicted"/>
<comment type="caution">
    <text evidence="1">The sequence shown here is derived from an EMBL/GenBank/DDBJ whole genome shotgun (WGS) entry which is preliminary data.</text>
</comment>
<gene>
    <name evidence="1" type="ORF">ACFQ0E_03920</name>
</gene>
<reference evidence="2" key="1">
    <citation type="journal article" date="2019" name="Int. J. Syst. Evol. Microbiol.">
        <title>The Global Catalogue of Microorganisms (GCM) 10K type strain sequencing project: providing services to taxonomists for standard genome sequencing and annotation.</title>
        <authorList>
            <consortium name="The Broad Institute Genomics Platform"/>
            <consortium name="The Broad Institute Genome Sequencing Center for Infectious Disease"/>
            <person name="Wu L."/>
            <person name="Ma J."/>
        </authorList>
    </citation>
    <scope>NUCLEOTIDE SEQUENCE [LARGE SCALE GENOMIC DNA]</scope>
    <source>
        <strain evidence="2">CCUG 55585</strain>
    </source>
</reference>
<keyword evidence="2" id="KW-1185">Reference proteome</keyword>
<dbReference type="RefSeq" id="WP_386822387.1">
    <property type="nucleotide sequence ID" value="NZ_JBHTIF010000001.1"/>
</dbReference>
<dbReference type="EMBL" id="JBHTIF010000001">
    <property type="protein sequence ID" value="MFD0724739.1"/>
    <property type="molecule type" value="Genomic_DNA"/>
</dbReference>
<evidence type="ECO:0000313" key="2">
    <source>
        <dbReference type="Proteomes" id="UP001597110"/>
    </source>
</evidence>
<dbReference type="PIRSF" id="PIRSF029416">
    <property type="entry name" value="UCP029416_PTP"/>
    <property type="match status" value="1"/>
</dbReference>
<protein>
    <submittedName>
        <fullName evidence="1">Phosphotyrosine protein phosphatase</fullName>
    </submittedName>
</protein>
<dbReference type="SUPFAM" id="SSF52788">
    <property type="entry name" value="Phosphotyrosine protein phosphatases I"/>
    <property type="match status" value="1"/>
</dbReference>